<organism evidence="1 2">
    <name type="scientific">Heracleum sosnowskyi</name>
    <dbReference type="NCBI Taxonomy" id="360622"/>
    <lineage>
        <taxon>Eukaryota</taxon>
        <taxon>Viridiplantae</taxon>
        <taxon>Streptophyta</taxon>
        <taxon>Embryophyta</taxon>
        <taxon>Tracheophyta</taxon>
        <taxon>Spermatophyta</taxon>
        <taxon>Magnoliopsida</taxon>
        <taxon>eudicotyledons</taxon>
        <taxon>Gunneridae</taxon>
        <taxon>Pentapetalae</taxon>
        <taxon>asterids</taxon>
        <taxon>campanulids</taxon>
        <taxon>Apiales</taxon>
        <taxon>Apiaceae</taxon>
        <taxon>Apioideae</taxon>
        <taxon>apioid superclade</taxon>
        <taxon>Tordylieae</taxon>
        <taxon>Tordyliinae</taxon>
        <taxon>Heracleum</taxon>
    </lineage>
</organism>
<protein>
    <submittedName>
        <fullName evidence="1">Uncharacterized protein</fullName>
    </submittedName>
</protein>
<comment type="caution">
    <text evidence="1">The sequence shown here is derived from an EMBL/GenBank/DDBJ whole genome shotgun (WGS) entry which is preliminary data.</text>
</comment>
<gene>
    <name evidence="1" type="ORF">POM88_030388</name>
</gene>
<reference evidence="1" key="2">
    <citation type="submission" date="2023-05" db="EMBL/GenBank/DDBJ databases">
        <authorList>
            <person name="Schelkunov M.I."/>
        </authorList>
    </citation>
    <scope>NUCLEOTIDE SEQUENCE</scope>
    <source>
        <strain evidence="1">Hsosn_3</strain>
        <tissue evidence="1">Leaf</tissue>
    </source>
</reference>
<keyword evidence="2" id="KW-1185">Reference proteome</keyword>
<accession>A0AAD8HVU4</accession>
<name>A0AAD8HVU4_9APIA</name>
<evidence type="ECO:0000313" key="1">
    <source>
        <dbReference type="EMBL" id="KAK1374195.1"/>
    </source>
</evidence>
<dbReference type="AlphaFoldDB" id="A0AAD8HVU4"/>
<sequence length="132" mass="14766">MQVASVGRLVTPRSSGDYAYMEHSDEEDMDHKIEDDNMYCTYDENLVSSAIHPNVGIGHSKSTSGTNSMIFIHLEDLMEVQIASFEGTREITGIETLPTECFPLIMAKLKQSKIIGSAVHSSRDCAFKIYWN</sequence>
<proteinExistence type="predicted"/>
<evidence type="ECO:0000313" key="2">
    <source>
        <dbReference type="Proteomes" id="UP001237642"/>
    </source>
</evidence>
<reference evidence="1" key="1">
    <citation type="submission" date="2023-02" db="EMBL/GenBank/DDBJ databases">
        <title>Genome of toxic invasive species Heracleum sosnowskyi carries increased number of genes despite the absence of recent whole-genome duplications.</title>
        <authorList>
            <person name="Schelkunov M."/>
            <person name="Shtratnikova V."/>
            <person name="Makarenko M."/>
            <person name="Klepikova A."/>
            <person name="Omelchenko D."/>
            <person name="Novikova G."/>
            <person name="Obukhova E."/>
            <person name="Bogdanov V."/>
            <person name="Penin A."/>
            <person name="Logacheva M."/>
        </authorList>
    </citation>
    <scope>NUCLEOTIDE SEQUENCE</scope>
    <source>
        <strain evidence="1">Hsosn_3</strain>
        <tissue evidence="1">Leaf</tissue>
    </source>
</reference>
<dbReference type="EMBL" id="JAUIZM010000007">
    <property type="protein sequence ID" value="KAK1374195.1"/>
    <property type="molecule type" value="Genomic_DNA"/>
</dbReference>
<dbReference type="Proteomes" id="UP001237642">
    <property type="component" value="Unassembled WGS sequence"/>
</dbReference>